<keyword evidence="2" id="KW-0695">RNA-directed DNA polymerase</keyword>
<dbReference type="AlphaFoldDB" id="A0AAV8FBJ9"/>
<keyword evidence="2" id="KW-0808">Transferase</keyword>
<dbReference type="InterPro" id="IPR000477">
    <property type="entry name" value="RT_dom"/>
</dbReference>
<dbReference type="SUPFAM" id="SSF56672">
    <property type="entry name" value="DNA/RNA polymerases"/>
    <property type="match status" value="1"/>
</dbReference>
<dbReference type="InterPro" id="IPR036397">
    <property type="entry name" value="RNaseH_sf"/>
</dbReference>
<feature type="domain" description="Reverse transcriptase" evidence="1">
    <location>
        <begin position="264"/>
        <end position="545"/>
    </location>
</feature>
<dbReference type="CDD" id="cd01650">
    <property type="entry name" value="RT_nLTR_like"/>
    <property type="match status" value="1"/>
</dbReference>
<dbReference type="InterPro" id="IPR002156">
    <property type="entry name" value="RNaseH_domain"/>
</dbReference>
<dbReference type="Pfam" id="PF13966">
    <property type="entry name" value="zf-RVT"/>
    <property type="match status" value="1"/>
</dbReference>
<dbReference type="Pfam" id="PF13456">
    <property type="entry name" value="RVT_3"/>
    <property type="match status" value="1"/>
</dbReference>
<protein>
    <submittedName>
        <fullName evidence="2">RNA-directed DNA polymerase (Reverse transcriptase)-related family protein</fullName>
    </submittedName>
</protein>
<organism evidence="2 3">
    <name type="scientific">Rhynchospora pubera</name>
    <dbReference type="NCBI Taxonomy" id="906938"/>
    <lineage>
        <taxon>Eukaryota</taxon>
        <taxon>Viridiplantae</taxon>
        <taxon>Streptophyta</taxon>
        <taxon>Embryophyta</taxon>
        <taxon>Tracheophyta</taxon>
        <taxon>Spermatophyta</taxon>
        <taxon>Magnoliopsida</taxon>
        <taxon>Liliopsida</taxon>
        <taxon>Poales</taxon>
        <taxon>Cyperaceae</taxon>
        <taxon>Cyperoideae</taxon>
        <taxon>Rhynchosporeae</taxon>
        <taxon>Rhynchospora</taxon>
    </lineage>
</organism>
<gene>
    <name evidence="2" type="ORF">LUZ62_040231</name>
</gene>
<dbReference type="Gene3D" id="3.30.420.10">
    <property type="entry name" value="Ribonuclease H-like superfamily/Ribonuclease H"/>
    <property type="match status" value="1"/>
</dbReference>
<dbReference type="EMBL" id="JAMFTS010000002">
    <property type="protein sequence ID" value="KAJ4788985.1"/>
    <property type="molecule type" value="Genomic_DNA"/>
</dbReference>
<dbReference type="InterPro" id="IPR043502">
    <property type="entry name" value="DNA/RNA_pol_sf"/>
</dbReference>
<dbReference type="CDD" id="cd06222">
    <property type="entry name" value="RNase_H_like"/>
    <property type="match status" value="1"/>
</dbReference>
<reference evidence="2" key="1">
    <citation type="submission" date="2022-08" db="EMBL/GenBank/DDBJ databases">
        <authorList>
            <person name="Marques A."/>
        </authorList>
    </citation>
    <scope>NUCLEOTIDE SEQUENCE</scope>
    <source>
        <strain evidence="2">RhyPub2mFocal</strain>
        <tissue evidence="2">Leaves</tissue>
    </source>
</reference>
<dbReference type="SUPFAM" id="SSF53098">
    <property type="entry name" value="Ribonuclease H-like"/>
    <property type="match status" value="1"/>
</dbReference>
<name>A0AAV8FBJ9_9POAL</name>
<evidence type="ECO:0000259" key="1">
    <source>
        <dbReference type="PROSITE" id="PS50878"/>
    </source>
</evidence>
<keyword evidence="2" id="KW-0548">Nucleotidyltransferase</keyword>
<dbReference type="GO" id="GO:0003964">
    <property type="term" value="F:RNA-directed DNA polymerase activity"/>
    <property type="evidence" value="ECO:0007669"/>
    <property type="project" value="UniProtKB-KW"/>
</dbReference>
<evidence type="ECO:0000313" key="3">
    <source>
        <dbReference type="Proteomes" id="UP001140206"/>
    </source>
</evidence>
<dbReference type="Pfam" id="PF00078">
    <property type="entry name" value="RVT_1"/>
    <property type="match status" value="1"/>
</dbReference>
<dbReference type="PANTHER" id="PTHR33116:SF78">
    <property type="entry name" value="OS12G0587133 PROTEIN"/>
    <property type="match status" value="1"/>
</dbReference>
<keyword evidence="3" id="KW-1185">Reference proteome</keyword>
<dbReference type="InterPro" id="IPR012337">
    <property type="entry name" value="RNaseH-like_sf"/>
</dbReference>
<sequence length="1134" mass="129621">MRITRLPLRNSETVPAAQGSGGLWLLWNDNIKGRNWWNLHSDFKEICTKSVQDGQNDWGVFLAKLRTNVRKWEATKPSPHRDLQQLEDAWYQSQQLTTDYQYHAQLQEAYNKTLIASEWYWAQRSRLKWAYYGDSNTRFFHITASARKRRNHISSIKVGTDLWAIEEDEIRRAFVNHFRSIFCVRDHMQNWTFHSLGIDLSNCIPKVLPQQAEMLNELPTEHEITSTLFSLHPDRAPGPDGVNARFIQSNWHSLKTMVLQMVCQFFHTSYMPSQLARSNVVLVPKKDAPVLVTDYRPISVCNVGYKIISKLLSRRLKPIIPMLVSDTQAAFTPGRQIRDNIIVFREVVHSFSLASYKKNSFCLKVDLSKAFDRMKWPYILSVMQLYGLPEKYTSWIMACVQSANYSLLINGHADGFFQPTNGLRQGCALSPYLFILALDILSRVLQAKVHAREIKGVKLTRGGPVLTSLLYADDLLVFGEASEQEITVIAQILSIFCDISGQQIGAEKSRIWFSKNTPAQIRQLAVTVFAAVPATASEVYLGSPVSAGRRSDFTPLLNKIDNKLQTWKSSLLSQAGKLTLIKSVVEPIMLFAMQTSAIPVTTLRAIQSKIRIFFWGKGNEHRMPLIAWDKITMPKSRGGLGLKDLIKFAQTLHMKNLWAIARGEDSTWVKILTAKYLYNSDIWATNRRNRCTQLWRAIIQARELMKEDVMWQLGDGTSCKAMGQPWHDMWHHFTPINAAQRRITVAQLVEPQGNRWNNQKLIQLFGFYGALYLAINYPNGPMLTHNPDRLVFTAAKNGQFSIKAAYLLLLRKSNPSQNTLPKEICNMIWHTRGILPRTRVFLWRATHEALPVDALFSTRLAKQKSGCNLCNVDSETVAHVLFKCPRAQQVWLASDFGLRTCSLPDSVQQIIVYLINHLEGQQISKLGTIMWHIWKDRCKVFFQGKKTTPQQTLAAAHNTLLSLQAADSFFSITNRVEVGPPVLSRHSCWIDASWVHANSQGTGMAFILWDKDELVQYRLATGTASSPFHAELLGFKRAIQVLLQLDVSDCVINTDCLELKQVLNDEMNISEVEWKAFHDALQVKMLWDREKLNRNWFCAHKSRDLNILADQMAKFARIRDIDCIGFTFPAFINM</sequence>
<comment type="caution">
    <text evidence="2">The sequence shown here is derived from an EMBL/GenBank/DDBJ whole genome shotgun (WGS) entry which is preliminary data.</text>
</comment>
<dbReference type="InterPro" id="IPR026960">
    <property type="entry name" value="RVT-Znf"/>
</dbReference>
<dbReference type="GO" id="GO:0003676">
    <property type="term" value="F:nucleic acid binding"/>
    <property type="evidence" value="ECO:0007669"/>
    <property type="project" value="InterPro"/>
</dbReference>
<dbReference type="Proteomes" id="UP001140206">
    <property type="component" value="Chromosome 2"/>
</dbReference>
<dbReference type="PANTHER" id="PTHR33116">
    <property type="entry name" value="REVERSE TRANSCRIPTASE ZINC-BINDING DOMAIN-CONTAINING PROTEIN-RELATED-RELATED"/>
    <property type="match status" value="1"/>
</dbReference>
<evidence type="ECO:0000313" key="2">
    <source>
        <dbReference type="EMBL" id="KAJ4788985.1"/>
    </source>
</evidence>
<dbReference type="PROSITE" id="PS50878">
    <property type="entry name" value="RT_POL"/>
    <property type="match status" value="1"/>
</dbReference>
<dbReference type="GO" id="GO:0004523">
    <property type="term" value="F:RNA-DNA hybrid ribonuclease activity"/>
    <property type="evidence" value="ECO:0007669"/>
    <property type="project" value="InterPro"/>
</dbReference>
<proteinExistence type="predicted"/>
<dbReference type="InterPro" id="IPR044730">
    <property type="entry name" value="RNase_H-like_dom_plant"/>
</dbReference>
<accession>A0AAV8FBJ9</accession>